<accession>A0AAD6YZ47</accession>
<dbReference type="Proteomes" id="UP001218218">
    <property type="component" value="Unassembled WGS sequence"/>
</dbReference>
<evidence type="ECO:0000256" key="1">
    <source>
        <dbReference type="SAM" id="SignalP"/>
    </source>
</evidence>
<reference evidence="2" key="1">
    <citation type="submission" date="2023-03" db="EMBL/GenBank/DDBJ databases">
        <title>Massive genome expansion in bonnet fungi (Mycena s.s.) driven by repeated elements and novel gene families across ecological guilds.</title>
        <authorList>
            <consortium name="Lawrence Berkeley National Laboratory"/>
            <person name="Harder C.B."/>
            <person name="Miyauchi S."/>
            <person name="Viragh M."/>
            <person name="Kuo A."/>
            <person name="Thoen E."/>
            <person name="Andreopoulos B."/>
            <person name="Lu D."/>
            <person name="Skrede I."/>
            <person name="Drula E."/>
            <person name="Henrissat B."/>
            <person name="Morin E."/>
            <person name="Kohler A."/>
            <person name="Barry K."/>
            <person name="LaButti K."/>
            <person name="Morin E."/>
            <person name="Salamov A."/>
            <person name="Lipzen A."/>
            <person name="Mereny Z."/>
            <person name="Hegedus B."/>
            <person name="Baldrian P."/>
            <person name="Stursova M."/>
            <person name="Weitz H."/>
            <person name="Taylor A."/>
            <person name="Grigoriev I.V."/>
            <person name="Nagy L.G."/>
            <person name="Martin F."/>
            <person name="Kauserud H."/>
        </authorList>
    </citation>
    <scope>NUCLEOTIDE SEQUENCE</scope>
    <source>
        <strain evidence="2">CBHHK002</strain>
    </source>
</reference>
<evidence type="ECO:0008006" key="4">
    <source>
        <dbReference type="Google" id="ProtNLM"/>
    </source>
</evidence>
<dbReference type="EMBL" id="JARIHO010000120">
    <property type="protein sequence ID" value="KAJ7302168.1"/>
    <property type="molecule type" value="Genomic_DNA"/>
</dbReference>
<feature type="chain" id="PRO_5042193812" description="Secreted protein" evidence="1">
    <location>
        <begin position="25"/>
        <end position="81"/>
    </location>
</feature>
<name>A0AAD6YZ47_9AGAR</name>
<feature type="signal peptide" evidence="1">
    <location>
        <begin position="1"/>
        <end position="24"/>
    </location>
</feature>
<organism evidence="2 3">
    <name type="scientific">Mycena albidolilacea</name>
    <dbReference type="NCBI Taxonomy" id="1033008"/>
    <lineage>
        <taxon>Eukaryota</taxon>
        <taxon>Fungi</taxon>
        <taxon>Dikarya</taxon>
        <taxon>Basidiomycota</taxon>
        <taxon>Agaricomycotina</taxon>
        <taxon>Agaricomycetes</taxon>
        <taxon>Agaricomycetidae</taxon>
        <taxon>Agaricales</taxon>
        <taxon>Marasmiineae</taxon>
        <taxon>Mycenaceae</taxon>
        <taxon>Mycena</taxon>
    </lineage>
</organism>
<dbReference type="AlphaFoldDB" id="A0AAD6YZ47"/>
<comment type="caution">
    <text evidence="2">The sequence shown here is derived from an EMBL/GenBank/DDBJ whole genome shotgun (WGS) entry which is preliminary data.</text>
</comment>
<gene>
    <name evidence="2" type="ORF">DFH08DRAFT_905945</name>
</gene>
<keyword evidence="1" id="KW-0732">Signal</keyword>
<protein>
    <recommendedName>
        <fullName evidence="4">Secreted protein</fullName>
    </recommendedName>
</protein>
<proteinExistence type="predicted"/>
<sequence>MEILCPPSCPVFFLLLYIPFLGRPCDTAGSPVFLLQNLAPIQNLTSPFCQNCVASKDLNLLHDRFSQFLWTPSLHRFVNGR</sequence>
<evidence type="ECO:0000313" key="2">
    <source>
        <dbReference type="EMBL" id="KAJ7302168.1"/>
    </source>
</evidence>
<keyword evidence="3" id="KW-1185">Reference proteome</keyword>
<evidence type="ECO:0000313" key="3">
    <source>
        <dbReference type="Proteomes" id="UP001218218"/>
    </source>
</evidence>